<evidence type="ECO:0000256" key="5">
    <source>
        <dbReference type="PROSITE-ProRule" id="PRU00277"/>
    </source>
</evidence>
<evidence type="ECO:0000256" key="3">
    <source>
        <dbReference type="ARBA" id="ARBA00023110"/>
    </source>
</evidence>
<reference evidence="8" key="1">
    <citation type="submission" date="2025-08" db="UniProtKB">
        <authorList>
            <consortium name="Ensembl"/>
        </authorList>
    </citation>
    <scope>IDENTIFICATION</scope>
</reference>
<comment type="catalytic activity">
    <reaction evidence="1 5">
        <text>[protein]-peptidylproline (omega=180) = [protein]-peptidylproline (omega=0)</text>
        <dbReference type="Rhea" id="RHEA:16237"/>
        <dbReference type="Rhea" id="RHEA-COMP:10747"/>
        <dbReference type="Rhea" id="RHEA-COMP:10748"/>
        <dbReference type="ChEBI" id="CHEBI:83833"/>
        <dbReference type="ChEBI" id="CHEBI:83834"/>
        <dbReference type="EC" id="5.2.1.8"/>
    </reaction>
</comment>
<keyword evidence="6" id="KW-0812">Transmembrane</keyword>
<evidence type="ECO:0000256" key="4">
    <source>
        <dbReference type="ARBA" id="ARBA00023235"/>
    </source>
</evidence>
<dbReference type="InterPro" id="IPR046357">
    <property type="entry name" value="PPIase_dom_sf"/>
</dbReference>
<dbReference type="Gene3D" id="3.10.50.40">
    <property type="match status" value="1"/>
</dbReference>
<keyword evidence="9" id="KW-1185">Reference proteome</keyword>
<dbReference type="Ensembl" id="ENSSRHT00000064399.1">
    <property type="protein sequence ID" value="ENSSRHP00000062665.1"/>
    <property type="gene ID" value="ENSSRHG00000031244.1"/>
</dbReference>
<feature type="transmembrane region" description="Helical" evidence="6">
    <location>
        <begin position="67"/>
        <end position="88"/>
    </location>
</feature>
<protein>
    <recommendedName>
        <fullName evidence="2 5">peptidylprolyl isomerase</fullName>
        <ecNumber evidence="2 5">5.2.1.8</ecNumber>
    </recommendedName>
</protein>
<evidence type="ECO:0000256" key="2">
    <source>
        <dbReference type="ARBA" id="ARBA00013194"/>
    </source>
</evidence>
<dbReference type="InterPro" id="IPR050689">
    <property type="entry name" value="FKBP-type_PPIase"/>
</dbReference>
<dbReference type="AlphaFoldDB" id="A0A673KDX4"/>
<accession>A0A673KDX4</accession>
<evidence type="ECO:0000313" key="9">
    <source>
        <dbReference type="Proteomes" id="UP000472270"/>
    </source>
</evidence>
<keyword evidence="6" id="KW-1133">Transmembrane helix</keyword>
<dbReference type="PANTHER" id="PTHR10516:SF452">
    <property type="entry name" value="PEPTIDYLPROLYL ISOMERASE"/>
    <property type="match status" value="1"/>
</dbReference>
<evidence type="ECO:0000256" key="6">
    <source>
        <dbReference type="SAM" id="Phobius"/>
    </source>
</evidence>
<evidence type="ECO:0000256" key="1">
    <source>
        <dbReference type="ARBA" id="ARBA00000971"/>
    </source>
</evidence>
<dbReference type="InterPro" id="IPR001179">
    <property type="entry name" value="PPIase_FKBP_dom"/>
</dbReference>
<keyword evidence="4 5" id="KW-0413">Isomerase</keyword>
<organism evidence="8 9">
    <name type="scientific">Sinocyclocheilus rhinocerous</name>
    <dbReference type="NCBI Taxonomy" id="307959"/>
    <lineage>
        <taxon>Eukaryota</taxon>
        <taxon>Metazoa</taxon>
        <taxon>Chordata</taxon>
        <taxon>Craniata</taxon>
        <taxon>Vertebrata</taxon>
        <taxon>Euteleostomi</taxon>
        <taxon>Actinopterygii</taxon>
        <taxon>Neopterygii</taxon>
        <taxon>Teleostei</taxon>
        <taxon>Ostariophysi</taxon>
        <taxon>Cypriniformes</taxon>
        <taxon>Cyprinidae</taxon>
        <taxon>Cyprininae</taxon>
        <taxon>Sinocyclocheilus</taxon>
    </lineage>
</organism>
<proteinExistence type="predicted"/>
<keyword evidence="6" id="KW-0472">Membrane</keyword>
<dbReference type="Proteomes" id="UP000472270">
    <property type="component" value="Unassembled WGS sequence"/>
</dbReference>
<feature type="domain" description="PPIase FKBP-type" evidence="7">
    <location>
        <begin position="20"/>
        <end position="64"/>
    </location>
</feature>
<reference evidence="8" key="2">
    <citation type="submission" date="2025-09" db="UniProtKB">
        <authorList>
            <consortium name="Ensembl"/>
        </authorList>
    </citation>
    <scope>IDENTIFICATION</scope>
</reference>
<evidence type="ECO:0000259" key="7">
    <source>
        <dbReference type="PROSITE" id="PS50059"/>
    </source>
</evidence>
<evidence type="ECO:0000313" key="8">
    <source>
        <dbReference type="Ensembl" id="ENSSRHP00000062665.1"/>
    </source>
</evidence>
<dbReference type="EC" id="5.2.1.8" evidence="2 5"/>
<dbReference type="GO" id="GO:0033017">
    <property type="term" value="C:sarcoplasmic reticulum membrane"/>
    <property type="evidence" value="ECO:0007669"/>
    <property type="project" value="TreeGrafter"/>
</dbReference>
<dbReference type="GO" id="GO:0003755">
    <property type="term" value="F:peptidyl-prolyl cis-trans isomerase activity"/>
    <property type="evidence" value="ECO:0007669"/>
    <property type="project" value="UniProtKB-KW"/>
</dbReference>
<dbReference type="PROSITE" id="PS50059">
    <property type="entry name" value="FKBP_PPIASE"/>
    <property type="match status" value="1"/>
</dbReference>
<dbReference type="SUPFAM" id="SSF54534">
    <property type="entry name" value="FKBP-like"/>
    <property type="match status" value="1"/>
</dbReference>
<sequence>MGVEIETITPGDGRTFPKKGQTCVVHYVGSLTDGRKFDSSRDRDKPFKFKIGKQEVIRGWEEGIAQVCLNVILIIVRVILLCQVYYIYTLFGSESHDDVDDIFRYLPRNGNIQTFCFRRFRI</sequence>
<dbReference type="Pfam" id="PF00254">
    <property type="entry name" value="FKBP_C"/>
    <property type="match status" value="1"/>
</dbReference>
<dbReference type="PANTHER" id="PTHR10516">
    <property type="entry name" value="PEPTIDYL-PROLYL CIS-TRANS ISOMERASE"/>
    <property type="match status" value="1"/>
</dbReference>
<name>A0A673KDX4_9TELE</name>
<keyword evidence="3 5" id="KW-0697">Rotamase</keyword>